<organism evidence="10 11">
    <name type="scientific">Characodon lateralis</name>
    <dbReference type="NCBI Taxonomy" id="208331"/>
    <lineage>
        <taxon>Eukaryota</taxon>
        <taxon>Metazoa</taxon>
        <taxon>Chordata</taxon>
        <taxon>Craniata</taxon>
        <taxon>Vertebrata</taxon>
        <taxon>Euteleostomi</taxon>
        <taxon>Actinopterygii</taxon>
        <taxon>Neopterygii</taxon>
        <taxon>Teleostei</taxon>
        <taxon>Neoteleostei</taxon>
        <taxon>Acanthomorphata</taxon>
        <taxon>Ovalentaria</taxon>
        <taxon>Atherinomorphae</taxon>
        <taxon>Cyprinodontiformes</taxon>
        <taxon>Goodeidae</taxon>
        <taxon>Characodon</taxon>
    </lineage>
</organism>
<dbReference type="Gene3D" id="2.60.40.60">
    <property type="entry name" value="Cadherins"/>
    <property type="match status" value="2"/>
</dbReference>
<dbReference type="PANTHER" id="PTHR24028:SF241">
    <property type="entry name" value="PROTOCADHERIN 2 ALPHA A 1 PRECURSOR"/>
    <property type="match status" value="1"/>
</dbReference>
<protein>
    <recommendedName>
        <fullName evidence="9">Cadherin domain-containing protein</fullName>
    </recommendedName>
</protein>
<dbReference type="EMBL" id="JAHUTJ010016908">
    <property type="protein sequence ID" value="MED6270282.1"/>
    <property type="molecule type" value="Genomic_DNA"/>
</dbReference>
<evidence type="ECO:0000256" key="4">
    <source>
        <dbReference type="ARBA" id="ARBA00022837"/>
    </source>
</evidence>
<evidence type="ECO:0000313" key="10">
    <source>
        <dbReference type="EMBL" id="MED6270282.1"/>
    </source>
</evidence>
<feature type="domain" description="Cadherin" evidence="9">
    <location>
        <begin position="2"/>
        <end position="36"/>
    </location>
</feature>
<evidence type="ECO:0000256" key="6">
    <source>
        <dbReference type="ARBA" id="ARBA00023136"/>
    </source>
</evidence>
<dbReference type="CDD" id="cd11304">
    <property type="entry name" value="Cadherin_repeat"/>
    <property type="match status" value="2"/>
</dbReference>
<dbReference type="PRINTS" id="PR00205">
    <property type="entry name" value="CADHERIN"/>
</dbReference>
<dbReference type="SUPFAM" id="SSF49313">
    <property type="entry name" value="Cadherin-like"/>
    <property type="match status" value="2"/>
</dbReference>
<keyword evidence="4 8" id="KW-0106">Calcium</keyword>
<keyword evidence="11" id="KW-1185">Reference proteome</keyword>
<dbReference type="InterPro" id="IPR015919">
    <property type="entry name" value="Cadherin-like_sf"/>
</dbReference>
<comment type="subcellular location">
    <subcellularLocation>
        <location evidence="1">Membrane</location>
        <topology evidence="1">Single-pass membrane protein</topology>
    </subcellularLocation>
</comment>
<dbReference type="InterPro" id="IPR002126">
    <property type="entry name" value="Cadherin-like_dom"/>
</dbReference>
<keyword evidence="7" id="KW-0325">Glycoprotein</keyword>
<dbReference type="PROSITE" id="PS00232">
    <property type="entry name" value="CADHERIN_1"/>
    <property type="match status" value="1"/>
</dbReference>
<evidence type="ECO:0000256" key="1">
    <source>
        <dbReference type="ARBA" id="ARBA00004167"/>
    </source>
</evidence>
<feature type="non-terminal residue" evidence="10">
    <location>
        <position position="129"/>
    </location>
</feature>
<dbReference type="PROSITE" id="PS50268">
    <property type="entry name" value="CADHERIN_2"/>
    <property type="match status" value="2"/>
</dbReference>
<dbReference type="Pfam" id="PF00028">
    <property type="entry name" value="Cadherin"/>
    <property type="match status" value="1"/>
</dbReference>
<feature type="domain" description="Cadherin" evidence="9">
    <location>
        <begin position="37"/>
        <end position="125"/>
    </location>
</feature>
<evidence type="ECO:0000256" key="7">
    <source>
        <dbReference type="ARBA" id="ARBA00023180"/>
    </source>
</evidence>
<dbReference type="InterPro" id="IPR020894">
    <property type="entry name" value="Cadherin_CS"/>
</dbReference>
<keyword evidence="5" id="KW-1133">Transmembrane helix</keyword>
<reference evidence="10 11" key="1">
    <citation type="submission" date="2021-06" db="EMBL/GenBank/DDBJ databases">
        <authorList>
            <person name="Palmer J.M."/>
        </authorList>
    </citation>
    <scope>NUCLEOTIDE SEQUENCE [LARGE SCALE GENOMIC DNA]</scope>
    <source>
        <strain evidence="10 11">CL_MEX2019</strain>
        <tissue evidence="10">Muscle</tissue>
    </source>
</reference>
<evidence type="ECO:0000259" key="9">
    <source>
        <dbReference type="PROSITE" id="PS50268"/>
    </source>
</evidence>
<name>A0ABU7D543_9TELE</name>
<dbReference type="PANTHER" id="PTHR24028">
    <property type="entry name" value="CADHERIN-87A"/>
    <property type="match status" value="1"/>
</dbReference>
<proteinExistence type="predicted"/>
<dbReference type="Proteomes" id="UP001352852">
    <property type="component" value="Unassembled WGS sequence"/>
</dbReference>
<gene>
    <name evidence="10" type="ORF">CHARACLAT_008706</name>
</gene>
<comment type="caution">
    <text evidence="10">The sequence shown here is derived from an EMBL/GenBank/DDBJ whole genome shotgun (WGS) entry which is preliminary data.</text>
</comment>
<dbReference type="InterPro" id="IPR050174">
    <property type="entry name" value="Protocadherin/Cadherin-CA"/>
</dbReference>
<evidence type="ECO:0000256" key="8">
    <source>
        <dbReference type="PROSITE-ProRule" id="PRU00043"/>
    </source>
</evidence>
<evidence type="ECO:0000256" key="3">
    <source>
        <dbReference type="ARBA" id="ARBA00022737"/>
    </source>
</evidence>
<keyword evidence="3" id="KW-0677">Repeat</keyword>
<evidence type="ECO:0000256" key="5">
    <source>
        <dbReference type="ARBA" id="ARBA00022989"/>
    </source>
</evidence>
<evidence type="ECO:0000256" key="2">
    <source>
        <dbReference type="ARBA" id="ARBA00022692"/>
    </source>
</evidence>
<sequence length="129" mass="13723">MYELKVLAADKGSVSLSTQCNVVVRVEDVNDNQPEIDVTSLSSSIREDAAPGTVVALMGVADLDSGVNGQVVCSLSGDSPFDLKPSPDGQSYSLITKDYLDKENSHMYNIKITARDLGSPSLSSTKLIQ</sequence>
<evidence type="ECO:0000313" key="11">
    <source>
        <dbReference type="Proteomes" id="UP001352852"/>
    </source>
</evidence>
<keyword evidence="6" id="KW-0472">Membrane</keyword>
<keyword evidence="2" id="KW-0812">Transmembrane</keyword>
<accession>A0ABU7D543</accession>